<feature type="transmembrane region" description="Helical" evidence="8">
    <location>
        <begin position="412"/>
        <end position="433"/>
    </location>
</feature>
<dbReference type="FunCoup" id="M1YWP7">
    <property type="interactions" value="17"/>
</dbReference>
<feature type="transmembrane region" description="Helical" evidence="8">
    <location>
        <begin position="372"/>
        <end position="392"/>
    </location>
</feature>
<proteinExistence type="inferred from homology"/>
<keyword evidence="4 7" id="KW-0812">Transmembrane</keyword>
<reference evidence="10 11" key="1">
    <citation type="journal article" date="2013" name="Front. Microbiol.">
        <title>The genome of Nitrospina gracilis illuminates the metabolism and evolution of the major marine nitrite oxidizer.</title>
        <authorList>
            <person name="Luecker S."/>
            <person name="Nowka B."/>
            <person name="Rattei T."/>
            <person name="Spieck E."/>
            <person name="and Daims H."/>
        </authorList>
    </citation>
    <scope>NUCLEOTIDE SEQUENCE [LARGE SCALE GENOMIC DNA]</scope>
    <source>
        <strain evidence="10 11">3/211</strain>
    </source>
</reference>
<evidence type="ECO:0000256" key="6">
    <source>
        <dbReference type="ARBA" id="ARBA00023136"/>
    </source>
</evidence>
<dbReference type="GO" id="GO:0042773">
    <property type="term" value="P:ATP synthesis coupled electron transport"/>
    <property type="evidence" value="ECO:0007669"/>
    <property type="project" value="InterPro"/>
</dbReference>
<keyword evidence="11" id="KW-1185">Reference proteome</keyword>
<dbReference type="PANTHER" id="PTHR42703">
    <property type="entry name" value="NADH DEHYDROGENASE"/>
    <property type="match status" value="1"/>
</dbReference>
<keyword evidence="5 8" id="KW-1133">Transmembrane helix</keyword>
<comment type="similarity">
    <text evidence="2">Belongs to the CPA3 antiporters (TC 2.A.63) subunit D family.</text>
</comment>
<feature type="domain" description="NADH:quinone oxidoreductase/Mrp antiporter transmembrane" evidence="9">
    <location>
        <begin position="130"/>
        <end position="425"/>
    </location>
</feature>
<dbReference type="RefSeq" id="WP_005006404.1">
    <property type="nucleotide sequence ID" value="NZ_HG422173.1"/>
</dbReference>
<evidence type="ECO:0000256" key="7">
    <source>
        <dbReference type="RuleBase" id="RU000320"/>
    </source>
</evidence>
<dbReference type="OrthoDB" id="9811718at2"/>
<dbReference type="PANTHER" id="PTHR42703:SF1">
    <property type="entry name" value="NA(+)_H(+) ANTIPORTER SUBUNIT D1"/>
    <property type="match status" value="1"/>
</dbReference>
<dbReference type="PRINTS" id="PR01437">
    <property type="entry name" value="NUOXDRDTASE4"/>
</dbReference>
<feature type="transmembrane region" description="Helical" evidence="8">
    <location>
        <begin position="110"/>
        <end position="130"/>
    </location>
</feature>
<dbReference type="InterPro" id="IPR001750">
    <property type="entry name" value="ND/Mrp_TM"/>
</dbReference>
<sequence length="489" mass="52515">MSQQLPAILFLLPLFAAISMPVVCLKHRHWSWFISISVLAAMVPISILNLHNVVHHGEIRYMFSGWTAPLGIEWVADGLASVLLVLLSVLGLLGVLFTGSTSPQALGGRIVHYYTMILLLISSLTGIVFAGDLFNIFVFLEVASISSYALVGVAGGRALFASFRYLILGTLGGSLYLLGVGYFYALSGTLNMADMADRLSLLLSSKALVSGLLFMFIGLGIKMALVPFHSWMPEAYTYAPESITPILAPLVTKVALLVWIRIIYWVLNASVVVNTIPILMLVAVVGALAAVIGASLALAQRDLKMMFAYGGISHIGIILIGIGQGNETGFAGGVFYLMNDAVMQAALFFLAGVAFCLYGVKTIDDLGRIGKQTPWLTGSLIIIAMGMIGLPPTGGFFGKWYIILGALEAGDYVSVAAVLLSTLLTLAYFVKLFERIFHQSSTRLEIQSKEVPISFKLSLGFTSAAILILGLFSAPIVQLLLNEALPPRL</sequence>
<feature type="transmembrane region" description="Helical" evidence="8">
    <location>
        <begin position="32"/>
        <end position="54"/>
    </location>
</feature>
<dbReference type="EMBL" id="CAQJ01000018">
    <property type="protein sequence ID" value="CCQ89704.1"/>
    <property type="molecule type" value="Genomic_DNA"/>
</dbReference>
<evidence type="ECO:0000313" key="10">
    <source>
        <dbReference type="EMBL" id="CCQ89704.1"/>
    </source>
</evidence>
<dbReference type="InParanoid" id="M1YWP7"/>
<dbReference type="STRING" id="1266370.NITGR_160013"/>
<dbReference type="GO" id="GO:0008137">
    <property type="term" value="F:NADH dehydrogenase (ubiquinone) activity"/>
    <property type="evidence" value="ECO:0007669"/>
    <property type="project" value="InterPro"/>
</dbReference>
<feature type="transmembrane region" description="Helical" evidence="8">
    <location>
        <begin position="207"/>
        <end position="225"/>
    </location>
</feature>
<evidence type="ECO:0000256" key="8">
    <source>
        <dbReference type="SAM" id="Phobius"/>
    </source>
</evidence>
<comment type="subcellular location">
    <subcellularLocation>
        <location evidence="1">Cell membrane</location>
        <topology evidence="1">Multi-pass membrane protein</topology>
    </subcellularLocation>
    <subcellularLocation>
        <location evidence="7">Membrane</location>
        <topology evidence="7">Multi-pass membrane protein</topology>
    </subcellularLocation>
</comment>
<evidence type="ECO:0000256" key="2">
    <source>
        <dbReference type="ARBA" id="ARBA00005346"/>
    </source>
</evidence>
<evidence type="ECO:0000256" key="5">
    <source>
        <dbReference type="ARBA" id="ARBA00022989"/>
    </source>
</evidence>
<feature type="transmembrane region" description="Helical" evidence="8">
    <location>
        <begin position="454"/>
        <end position="481"/>
    </location>
</feature>
<comment type="caution">
    <text evidence="10">The sequence shown here is derived from an EMBL/GenBank/DDBJ whole genome shotgun (WGS) entry which is preliminary data.</text>
</comment>
<name>M1YWP7_NITG3</name>
<dbReference type="HOGENOM" id="CLU_007100_9_5_0"/>
<feature type="transmembrane region" description="Helical" evidence="8">
    <location>
        <begin position="165"/>
        <end position="187"/>
    </location>
</feature>
<feature type="transmembrane region" description="Helical" evidence="8">
    <location>
        <begin position="6"/>
        <end position="25"/>
    </location>
</feature>
<evidence type="ECO:0000256" key="4">
    <source>
        <dbReference type="ARBA" id="ARBA00022692"/>
    </source>
</evidence>
<feature type="transmembrane region" description="Helical" evidence="8">
    <location>
        <begin position="246"/>
        <end position="266"/>
    </location>
</feature>
<organism evidence="10 11">
    <name type="scientific">Nitrospina gracilis (strain 3/211)</name>
    <dbReference type="NCBI Taxonomy" id="1266370"/>
    <lineage>
        <taxon>Bacteria</taxon>
        <taxon>Pseudomonadati</taxon>
        <taxon>Nitrospinota/Tectimicrobiota group</taxon>
        <taxon>Nitrospinota</taxon>
        <taxon>Nitrospinia</taxon>
        <taxon>Nitrospinales</taxon>
        <taxon>Nitrospinaceae</taxon>
        <taxon>Nitrospina</taxon>
    </lineage>
</organism>
<dbReference type="InterPro" id="IPR050586">
    <property type="entry name" value="CPA3_Na-H_Antiporter_D"/>
</dbReference>
<accession>M1YWP7</accession>
<dbReference type="Pfam" id="PF00361">
    <property type="entry name" value="Proton_antipo_M"/>
    <property type="match status" value="1"/>
</dbReference>
<feature type="transmembrane region" description="Helical" evidence="8">
    <location>
        <begin position="342"/>
        <end position="360"/>
    </location>
</feature>
<dbReference type="Proteomes" id="UP000011704">
    <property type="component" value="Unassembled WGS sequence"/>
</dbReference>
<feature type="transmembrane region" description="Helical" evidence="8">
    <location>
        <begin position="278"/>
        <end position="299"/>
    </location>
</feature>
<dbReference type="AlphaFoldDB" id="M1YWP7"/>
<evidence type="ECO:0000256" key="1">
    <source>
        <dbReference type="ARBA" id="ARBA00004651"/>
    </source>
</evidence>
<protein>
    <submittedName>
        <fullName evidence="10">Putative Monovalent cation/H+ antiporter, subunit D</fullName>
    </submittedName>
</protein>
<feature type="transmembrane region" description="Helical" evidence="8">
    <location>
        <begin position="136"/>
        <end position="153"/>
    </location>
</feature>
<feature type="transmembrane region" description="Helical" evidence="8">
    <location>
        <begin position="306"/>
        <end position="322"/>
    </location>
</feature>
<dbReference type="InterPro" id="IPR003918">
    <property type="entry name" value="NADH_UbQ_OxRdtase"/>
</dbReference>
<keyword evidence="3" id="KW-1003">Cell membrane</keyword>
<evidence type="ECO:0000259" key="9">
    <source>
        <dbReference type="Pfam" id="PF00361"/>
    </source>
</evidence>
<keyword evidence="6 8" id="KW-0472">Membrane</keyword>
<gene>
    <name evidence="10" type="ORF">NITGR_160013</name>
</gene>
<dbReference type="GO" id="GO:0005886">
    <property type="term" value="C:plasma membrane"/>
    <property type="evidence" value="ECO:0007669"/>
    <property type="project" value="UniProtKB-SubCell"/>
</dbReference>
<feature type="transmembrane region" description="Helical" evidence="8">
    <location>
        <begin position="74"/>
        <end position="98"/>
    </location>
</feature>
<evidence type="ECO:0000313" key="11">
    <source>
        <dbReference type="Proteomes" id="UP000011704"/>
    </source>
</evidence>
<evidence type="ECO:0000256" key="3">
    <source>
        <dbReference type="ARBA" id="ARBA00022475"/>
    </source>
</evidence>